<dbReference type="GO" id="GO:0022857">
    <property type="term" value="F:transmembrane transporter activity"/>
    <property type="evidence" value="ECO:0007669"/>
    <property type="project" value="InterPro"/>
</dbReference>
<sequence length="492" mass="52664">MELDNPEIDVHHARSSHPPETEQLNRGFNFRSALSLAFADVSPIVALYAIFTLGLFAAGPQFFWAFPIVLVGQLAVAAVFGELSSRWPYAGSVYQWARHVRSTTWGWTAAWAYMWGLTIALSTLAYAAAGFIIEVFGVEHPSRWMTTTLAVAIIAIGTATNMIGRQILKVMIIASIICEVVGSVGLGIVLLLFYRENPFSTLFEGLPNTGAWASGPMLLAIAYAGFAFVGFESAGSIAEEVDDPERNVPKAIILGLLSVGLIVMFSSAALILAIPNLNQVLAEQSSDPVASTLLAHLGSGVAKPLLIMFVIGFVSSFLAVQAAVSRCIWGAARDRGLPGSALLGKLAGPERMPINAIGLTALVAALLVLLAGSSFYNILVNFTVIGFYIAFGIPVIGAAIAHLTSKWSPGRFTLGRASAPVTYFAAVWIIFQTVNVVWPRIQPGQPWYINWSMLITAVGLGLIGAVVYLKVKDRIIEPVGDRITSTTGKEPR</sequence>
<dbReference type="PANTHER" id="PTHR45649:SF26">
    <property type="entry name" value="OS04G0435100 PROTEIN"/>
    <property type="match status" value="1"/>
</dbReference>
<proteinExistence type="predicted"/>
<organism evidence="8 9">
    <name type="scientific">Rhodococcus koreensis</name>
    <dbReference type="NCBI Taxonomy" id="99653"/>
    <lineage>
        <taxon>Bacteria</taxon>
        <taxon>Bacillati</taxon>
        <taxon>Actinomycetota</taxon>
        <taxon>Actinomycetes</taxon>
        <taxon>Mycobacteriales</taxon>
        <taxon>Nocardiaceae</taxon>
        <taxon>Rhodococcus</taxon>
    </lineage>
</organism>
<dbReference type="OrthoDB" id="8274074at2"/>
<feature type="transmembrane region" description="Helical" evidence="7">
    <location>
        <begin position="447"/>
        <end position="469"/>
    </location>
</feature>
<evidence type="ECO:0000256" key="2">
    <source>
        <dbReference type="ARBA" id="ARBA00022448"/>
    </source>
</evidence>
<evidence type="ECO:0000256" key="7">
    <source>
        <dbReference type="SAM" id="Phobius"/>
    </source>
</evidence>
<evidence type="ECO:0000256" key="6">
    <source>
        <dbReference type="SAM" id="MobiDB-lite"/>
    </source>
</evidence>
<feature type="compositionally biased region" description="Basic and acidic residues" evidence="6">
    <location>
        <begin position="8"/>
        <end position="20"/>
    </location>
</feature>
<evidence type="ECO:0000256" key="5">
    <source>
        <dbReference type="ARBA" id="ARBA00023136"/>
    </source>
</evidence>
<feature type="transmembrane region" description="Helical" evidence="7">
    <location>
        <begin position="305"/>
        <end position="331"/>
    </location>
</feature>
<feature type="transmembrane region" description="Helical" evidence="7">
    <location>
        <begin position="352"/>
        <end position="372"/>
    </location>
</feature>
<dbReference type="GO" id="GO:0016020">
    <property type="term" value="C:membrane"/>
    <property type="evidence" value="ECO:0007669"/>
    <property type="project" value="UniProtKB-SubCell"/>
</dbReference>
<evidence type="ECO:0000313" key="9">
    <source>
        <dbReference type="Proteomes" id="UP000183561"/>
    </source>
</evidence>
<feature type="transmembrane region" description="Helical" evidence="7">
    <location>
        <begin position="62"/>
        <end position="83"/>
    </location>
</feature>
<feature type="transmembrane region" description="Helical" evidence="7">
    <location>
        <begin position="104"/>
        <end position="132"/>
    </location>
</feature>
<evidence type="ECO:0000256" key="1">
    <source>
        <dbReference type="ARBA" id="ARBA00004141"/>
    </source>
</evidence>
<feature type="transmembrane region" description="Helical" evidence="7">
    <location>
        <begin position="421"/>
        <end position="441"/>
    </location>
</feature>
<feature type="region of interest" description="Disordered" evidence="6">
    <location>
        <begin position="1"/>
        <end position="22"/>
    </location>
</feature>
<gene>
    <name evidence="8" type="ORF">SAMN04490239_0654</name>
</gene>
<protein>
    <submittedName>
        <fullName evidence="8">Amino acid transporter</fullName>
    </submittedName>
</protein>
<dbReference type="Gene3D" id="1.20.1740.10">
    <property type="entry name" value="Amino acid/polyamine transporter I"/>
    <property type="match status" value="1"/>
</dbReference>
<dbReference type="RefSeq" id="WP_072949130.1">
    <property type="nucleotide sequence ID" value="NZ_FNSV01000004.1"/>
</dbReference>
<feature type="transmembrane region" description="Helical" evidence="7">
    <location>
        <begin position="213"/>
        <end position="231"/>
    </location>
</feature>
<keyword evidence="5 7" id="KW-0472">Membrane</keyword>
<feature type="transmembrane region" description="Helical" evidence="7">
    <location>
        <begin position="252"/>
        <end position="274"/>
    </location>
</feature>
<accession>A0A1H4IIQ7</accession>
<dbReference type="PIRSF" id="PIRSF006060">
    <property type="entry name" value="AA_transporter"/>
    <property type="match status" value="1"/>
</dbReference>
<evidence type="ECO:0000256" key="3">
    <source>
        <dbReference type="ARBA" id="ARBA00022692"/>
    </source>
</evidence>
<feature type="transmembrane region" description="Helical" evidence="7">
    <location>
        <begin position="144"/>
        <end position="163"/>
    </location>
</feature>
<feature type="transmembrane region" description="Helical" evidence="7">
    <location>
        <begin position="33"/>
        <end position="56"/>
    </location>
</feature>
<feature type="transmembrane region" description="Helical" evidence="7">
    <location>
        <begin position="170"/>
        <end position="193"/>
    </location>
</feature>
<evidence type="ECO:0000256" key="4">
    <source>
        <dbReference type="ARBA" id="ARBA00022989"/>
    </source>
</evidence>
<dbReference type="Pfam" id="PF13520">
    <property type="entry name" value="AA_permease_2"/>
    <property type="match status" value="1"/>
</dbReference>
<feature type="transmembrane region" description="Helical" evidence="7">
    <location>
        <begin position="378"/>
        <end position="400"/>
    </location>
</feature>
<evidence type="ECO:0000313" key="8">
    <source>
        <dbReference type="EMBL" id="SEB33132.1"/>
    </source>
</evidence>
<dbReference type="PANTHER" id="PTHR45649">
    <property type="entry name" value="AMINO-ACID PERMEASE BAT1"/>
    <property type="match status" value="1"/>
</dbReference>
<reference evidence="9" key="1">
    <citation type="submission" date="2016-10" db="EMBL/GenBank/DDBJ databases">
        <authorList>
            <person name="Varghese N."/>
            <person name="Submissions S."/>
        </authorList>
    </citation>
    <scope>NUCLEOTIDE SEQUENCE [LARGE SCALE GENOMIC DNA]</scope>
    <source>
        <strain evidence="9">DSM 44498</strain>
    </source>
</reference>
<keyword evidence="3 7" id="KW-0812">Transmembrane</keyword>
<name>A0A1H4IIQ7_9NOCA</name>
<keyword evidence="9" id="KW-1185">Reference proteome</keyword>
<dbReference type="InterPro" id="IPR002293">
    <property type="entry name" value="AA/rel_permease1"/>
</dbReference>
<keyword evidence="2" id="KW-0813">Transport</keyword>
<dbReference type="AlphaFoldDB" id="A0A1H4IIQ7"/>
<dbReference type="EMBL" id="FNSV01000004">
    <property type="protein sequence ID" value="SEB33132.1"/>
    <property type="molecule type" value="Genomic_DNA"/>
</dbReference>
<keyword evidence="4 7" id="KW-1133">Transmembrane helix</keyword>
<comment type="subcellular location">
    <subcellularLocation>
        <location evidence="1">Membrane</location>
        <topology evidence="1">Multi-pass membrane protein</topology>
    </subcellularLocation>
</comment>
<dbReference type="Proteomes" id="UP000183561">
    <property type="component" value="Unassembled WGS sequence"/>
</dbReference>